<dbReference type="AlphaFoldDB" id="A0A3M9MUA5"/>
<sequence length="156" mass="17754">MNRLLPIFMLLLVVFSSCSDNLSQSYEEKVSLLQGRWKQVQQTSELYASSGVYLRGNKMKLTEDIALLVFKDNIMGYLANTSRNGEPVLVEGTPYKVSDVEGQTVIEKAGVRYKLDLINRFNLRLRLEEPTKEGKVVWILDYSRVNSTKPTTPGFN</sequence>
<dbReference type="Proteomes" id="UP000272117">
    <property type="component" value="Unassembled WGS sequence"/>
</dbReference>
<organism evidence="2 3">
    <name type="scientific">Rufibacter latericius</name>
    <dbReference type="NCBI Taxonomy" id="2487040"/>
    <lineage>
        <taxon>Bacteria</taxon>
        <taxon>Pseudomonadati</taxon>
        <taxon>Bacteroidota</taxon>
        <taxon>Cytophagia</taxon>
        <taxon>Cytophagales</taxon>
        <taxon>Hymenobacteraceae</taxon>
        <taxon>Rufibacter</taxon>
    </lineage>
</organism>
<dbReference type="PROSITE" id="PS51257">
    <property type="entry name" value="PROKAR_LIPOPROTEIN"/>
    <property type="match status" value="1"/>
</dbReference>
<feature type="signal peptide" evidence="1">
    <location>
        <begin position="1"/>
        <end position="19"/>
    </location>
</feature>
<evidence type="ECO:0000313" key="2">
    <source>
        <dbReference type="EMBL" id="RNI29100.1"/>
    </source>
</evidence>
<dbReference type="EMBL" id="RJJD01000003">
    <property type="protein sequence ID" value="RNI29100.1"/>
    <property type="molecule type" value="Genomic_DNA"/>
</dbReference>
<feature type="chain" id="PRO_5018216485" description="Lipocalin-like domain-containing protein" evidence="1">
    <location>
        <begin position="20"/>
        <end position="156"/>
    </location>
</feature>
<keyword evidence="1" id="KW-0732">Signal</keyword>
<reference evidence="2 3" key="1">
    <citation type="submission" date="2018-11" db="EMBL/GenBank/DDBJ databases">
        <title>Rufibacter latericius sp. nov., isolated from water in Baiyang Lake.</title>
        <authorList>
            <person name="Yang Y."/>
        </authorList>
    </citation>
    <scope>NUCLEOTIDE SEQUENCE [LARGE SCALE GENOMIC DNA]</scope>
    <source>
        <strain evidence="2 3">R-22-1c-1</strain>
    </source>
</reference>
<protein>
    <recommendedName>
        <fullName evidence="4">Lipocalin-like domain-containing protein</fullName>
    </recommendedName>
</protein>
<proteinExistence type="predicted"/>
<gene>
    <name evidence="2" type="ORF">EFB08_06620</name>
</gene>
<accession>A0A3M9MUA5</accession>
<evidence type="ECO:0008006" key="4">
    <source>
        <dbReference type="Google" id="ProtNLM"/>
    </source>
</evidence>
<evidence type="ECO:0000256" key="1">
    <source>
        <dbReference type="SAM" id="SignalP"/>
    </source>
</evidence>
<keyword evidence="3" id="KW-1185">Reference proteome</keyword>
<comment type="caution">
    <text evidence="2">The sequence shown here is derived from an EMBL/GenBank/DDBJ whole genome shotgun (WGS) entry which is preliminary data.</text>
</comment>
<name>A0A3M9MUA5_9BACT</name>
<evidence type="ECO:0000313" key="3">
    <source>
        <dbReference type="Proteomes" id="UP000272117"/>
    </source>
</evidence>